<evidence type="ECO:0000256" key="3">
    <source>
        <dbReference type="ARBA" id="ARBA00022500"/>
    </source>
</evidence>
<feature type="domain" description="Methyl-accepting transducer" evidence="11">
    <location>
        <begin position="378"/>
        <end position="642"/>
    </location>
</feature>
<evidence type="ECO:0000256" key="4">
    <source>
        <dbReference type="ARBA" id="ARBA00022692"/>
    </source>
</evidence>
<dbReference type="EMBL" id="MWMH01000007">
    <property type="protein sequence ID" value="OOP71802.1"/>
    <property type="molecule type" value="Genomic_DNA"/>
</dbReference>
<evidence type="ECO:0000256" key="8">
    <source>
        <dbReference type="ARBA" id="ARBA00029447"/>
    </source>
</evidence>
<dbReference type="Gene3D" id="1.10.287.950">
    <property type="entry name" value="Methyl-accepting chemotaxis protein"/>
    <property type="match status" value="1"/>
</dbReference>
<name>A0A1S9N2Y9_CLOBE</name>
<feature type="transmembrane region" description="Helical" evidence="10">
    <location>
        <begin position="7"/>
        <end position="29"/>
    </location>
</feature>
<gene>
    <name evidence="13" type="ORF">CBEIBR21_19615</name>
</gene>
<keyword evidence="7 9" id="KW-0807">Transducer</keyword>
<evidence type="ECO:0000256" key="10">
    <source>
        <dbReference type="SAM" id="Phobius"/>
    </source>
</evidence>
<dbReference type="Pfam" id="PF00015">
    <property type="entry name" value="MCPsignal"/>
    <property type="match status" value="1"/>
</dbReference>
<dbReference type="InterPro" id="IPR033479">
    <property type="entry name" value="dCache_1"/>
</dbReference>
<evidence type="ECO:0000256" key="9">
    <source>
        <dbReference type="PROSITE-ProRule" id="PRU00284"/>
    </source>
</evidence>
<organism evidence="13 14">
    <name type="scientific">Clostridium beijerinckii</name>
    <name type="common">Clostridium MP</name>
    <dbReference type="NCBI Taxonomy" id="1520"/>
    <lineage>
        <taxon>Bacteria</taxon>
        <taxon>Bacillati</taxon>
        <taxon>Bacillota</taxon>
        <taxon>Clostridia</taxon>
        <taxon>Eubacteriales</taxon>
        <taxon>Clostridiaceae</taxon>
        <taxon>Clostridium</taxon>
    </lineage>
</organism>
<dbReference type="Pfam" id="PF02743">
    <property type="entry name" value="dCache_1"/>
    <property type="match status" value="1"/>
</dbReference>
<dbReference type="PANTHER" id="PTHR32089:SF112">
    <property type="entry name" value="LYSOZYME-LIKE PROTEIN-RELATED"/>
    <property type="match status" value="1"/>
</dbReference>
<dbReference type="PROSITE" id="PS50885">
    <property type="entry name" value="HAMP"/>
    <property type="match status" value="1"/>
</dbReference>
<evidence type="ECO:0000259" key="11">
    <source>
        <dbReference type="PROSITE" id="PS50111"/>
    </source>
</evidence>
<keyword evidence="3" id="KW-0145">Chemotaxis</keyword>
<dbReference type="AlphaFoldDB" id="A0A1S9N2Y9"/>
<dbReference type="PROSITE" id="PS50111">
    <property type="entry name" value="CHEMOTAXIS_TRANSDUC_2"/>
    <property type="match status" value="1"/>
</dbReference>
<evidence type="ECO:0000313" key="13">
    <source>
        <dbReference type="EMBL" id="OOP71802.1"/>
    </source>
</evidence>
<feature type="domain" description="HAMP" evidence="12">
    <location>
        <begin position="304"/>
        <end position="359"/>
    </location>
</feature>
<dbReference type="GO" id="GO:0005886">
    <property type="term" value="C:plasma membrane"/>
    <property type="evidence" value="ECO:0007669"/>
    <property type="project" value="UniProtKB-SubCell"/>
</dbReference>
<proteinExistence type="inferred from homology"/>
<evidence type="ECO:0000256" key="7">
    <source>
        <dbReference type="ARBA" id="ARBA00023224"/>
    </source>
</evidence>
<comment type="caution">
    <text evidence="13">The sequence shown here is derived from an EMBL/GenBank/DDBJ whole genome shotgun (WGS) entry which is preliminary data.</text>
</comment>
<evidence type="ECO:0000313" key="14">
    <source>
        <dbReference type="Proteomes" id="UP000190959"/>
    </source>
</evidence>
<dbReference type="GO" id="GO:0006935">
    <property type="term" value="P:chemotaxis"/>
    <property type="evidence" value="ECO:0007669"/>
    <property type="project" value="UniProtKB-KW"/>
</dbReference>
<protein>
    <submittedName>
        <fullName evidence="13">Chemotaxis protein</fullName>
    </submittedName>
</protein>
<dbReference type="Gene3D" id="3.30.450.20">
    <property type="entry name" value="PAS domain"/>
    <property type="match status" value="1"/>
</dbReference>
<accession>A0A1S9N2Y9</accession>
<evidence type="ECO:0000256" key="6">
    <source>
        <dbReference type="ARBA" id="ARBA00023136"/>
    </source>
</evidence>
<keyword evidence="4 10" id="KW-0812">Transmembrane</keyword>
<keyword evidence="2" id="KW-1003">Cell membrane</keyword>
<dbReference type="CDD" id="cd12912">
    <property type="entry name" value="PDC2_MCP_like"/>
    <property type="match status" value="1"/>
</dbReference>
<dbReference type="Proteomes" id="UP000190959">
    <property type="component" value="Unassembled WGS sequence"/>
</dbReference>
<evidence type="ECO:0000256" key="2">
    <source>
        <dbReference type="ARBA" id="ARBA00022475"/>
    </source>
</evidence>
<sequence length="664" mass="71029">MKSIKSNLILCLGVLMGTICIGLGIVSFINSSNALRSSVGTTLPEIAEQTAGRVQATIEGNLDTLESYAVLDVISDMSIPWETKQAILQTESERLGSIRIGIADINGRCINTDGSISNVSGEVYFKKAIAGTMNVSDPFINSVDKRLSIAYAVPVKNGNKVVGALVEIRDGYDLSELTNNVKVGETGKAFMIRKDGTSIANTDNDKVLNMDNSIEAAKTDTSLQALSDIETKMGNGEKGIGEYSYGGADKYIGYAPVEGTEWSVGVLVLKTEMLSELDGLKVSMAVSSIVFLLIGLLVIYFISNNLSKLIKSTSKHLELLAEGNLCEEVSPKNLKIKDEIGYMTNSMKVMQESLGNMIRSIKDNSSNINIQSEKLAAFSEGIASAAGNVTSAIAEIAKGTSTQSNELVNITEMLNAFNDKLSGMVREIEVVDSNARNISSMANDSSNGMNELNQSVTKVSSSFKDFYNKIMGLGININKINEITNIINSIAEQTNLLALNAAIEAARAGEAGKGFAVVADEIRALAEQSKVSSENISKLISGISKDTDVIVQDSVTMDDELVSQANIINNSIVSFEKIITAVSEVIPKIETVKNSAKDIDNDNNDILIRVDGISSISVKISASSQEISAASEEMSASTEEVASFSQMLTNMTNEMINGVDKFKV</sequence>
<dbReference type="SMART" id="SM00283">
    <property type="entry name" value="MA"/>
    <property type="match status" value="1"/>
</dbReference>
<keyword evidence="5 10" id="KW-1133">Transmembrane helix</keyword>
<evidence type="ECO:0000259" key="12">
    <source>
        <dbReference type="PROSITE" id="PS50885"/>
    </source>
</evidence>
<reference evidence="13 14" key="1">
    <citation type="submission" date="2017-02" db="EMBL/GenBank/DDBJ databases">
        <title>Genome sequence of Clostridium beijerinckii Br21.</title>
        <authorList>
            <person name="Fonseca B.C."/>
            <person name="Guazzaroni M.E."/>
            <person name="Riano-Pachon D.M."/>
            <person name="Reginatto V."/>
        </authorList>
    </citation>
    <scope>NUCLEOTIDE SEQUENCE [LARGE SCALE GENOMIC DNA]</scope>
    <source>
        <strain evidence="13 14">Br21</strain>
    </source>
</reference>
<evidence type="ECO:0000256" key="1">
    <source>
        <dbReference type="ARBA" id="ARBA00004651"/>
    </source>
</evidence>
<dbReference type="Gene3D" id="6.10.340.10">
    <property type="match status" value="1"/>
</dbReference>
<dbReference type="PANTHER" id="PTHR32089">
    <property type="entry name" value="METHYL-ACCEPTING CHEMOTAXIS PROTEIN MCPB"/>
    <property type="match status" value="1"/>
</dbReference>
<dbReference type="InterPro" id="IPR003660">
    <property type="entry name" value="HAMP_dom"/>
</dbReference>
<comment type="subcellular location">
    <subcellularLocation>
        <location evidence="1">Cell membrane</location>
        <topology evidence="1">Multi-pass membrane protein</topology>
    </subcellularLocation>
</comment>
<dbReference type="SUPFAM" id="SSF58104">
    <property type="entry name" value="Methyl-accepting chemotaxis protein (MCP) signaling domain"/>
    <property type="match status" value="1"/>
</dbReference>
<comment type="similarity">
    <text evidence="8">Belongs to the methyl-accepting chemotaxis (MCP) protein family.</text>
</comment>
<dbReference type="InterPro" id="IPR004089">
    <property type="entry name" value="MCPsignal_dom"/>
</dbReference>
<keyword evidence="6 10" id="KW-0472">Membrane</keyword>
<evidence type="ECO:0000256" key="5">
    <source>
        <dbReference type="ARBA" id="ARBA00022989"/>
    </source>
</evidence>
<dbReference type="GO" id="GO:0007165">
    <property type="term" value="P:signal transduction"/>
    <property type="evidence" value="ECO:0007669"/>
    <property type="project" value="UniProtKB-KW"/>
</dbReference>
<feature type="transmembrane region" description="Helical" evidence="10">
    <location>
        <begin position="282"/>
        <end position="302"/>
    </location>
</feature>
<dbReference type="RefSeq" id="WP_078116778.1">
    <property type="nucleotide sequence ID" value="NZ_MWMH01000007.1"/>
</dbReference>